<dbReference type="OMA" id="MVTCAYL"/>
<dbReference type="GO" id="GO:0001786">
    <property type="term" value="F:phosphatidylserine binding"/>
    <property type="evidence" value="ECO:0007669"/>
    <property type="project" value="TreeGrafter"/>
</dbReference>
<dbReference type="AlphaFoldDB" id="A0A401PZT4"/>
<dbReference type="STRING" id="75743.A0A401PZT4"/>
<evidence type="ECO:0000259" key="3">
    <source>
        <dbReference type="PROSITE" id="PS50004"/>
    </source>
</evidence>
<dbReference type="Proteomes" id="UP000288216">
    <property type="component" value="Unassembled WGS sequence"/>
</dbReference>
<feature type="non-terminal residue" evidence="4">
    <location>
        <position position="1"/>
    </location>
</feature>
<name>A0A401PZT4_SCYTO</name>
<dbReference type="SUPFAM" id="SSF49562">
    <property type="entry name" value="C2 domain (Calcium/lipid-binding domain, CaLB)"/>
    <property type="match status" value="1"/>
</dbReference>
<feature type="domain" description="C2" evidence="3">
    <location>
        <begin position="4"/>
        <end position="107"/>
    </location>
</feature>
<sequence length="107" mass="11821">NEVELGELLISLNYLPSAGRLNVDIIRAKQLLQTDMSQGSDPFVKVQLVHGLKLVKTKKTSCMKGTIDPFYNESFSFKVPSEELDDISLVFTGKKVSDNPTVSVGNF</sequence>
<evidence type="ECO:0000313" key="5">
    <source>
        <dbReference type="Proteomes" id="UP000288216"/>
    </source>
</evidence>
<dbReference type="EMBL" id="BFAA01018410">
    <property type="protein sequence ID" value="GCB78632.1"/>
    <property type="molecule type" value="Genomic_DNA"/>
</dbReference>
<dbReference type="PRINTS" id="PR00399">
    <property type="entry name" value="SYNAPTOTAGMN"/>
</dbReference>
<dbReference type="Pfam" id="PF00168">
    <property type="entry name" value="C2"/>
    <property type="match status" value="1"/>
</dbReference>
<protein>
    <recommendedName>
        <fullName evidence="3">C2 domain-containing protein</fullName>
    </recommendedName>
</protein>
<dbReference type="GO" id="GO:0005544">
    <property type="term" value="F:calcium-dependent phospholipid binding"/>
    <property type="evidence" value="ECO:0007669"/>
    <property type="project" value="TreeGrafter"/>
</dbReference>
<dbReference type="GO" id="GO:0000149">
    <property type="term" value="F:SNARE binding"/>
    <property type="evidence" value="ECO:0007669"/>
    <property type="project" value="TreeGrafter"/>
</dbReference>
<dbReference type="PANTHER" id="PTHR10024:SF348">
    <property type="entry name" value="SYNAPTOTAGMIN-17"/>
    <property type="match status" value="1"/>
</dbReference>
<comment type="caution">
    <text evidence="4">The sequence shown here is derived from an EMBL/GenBank/DDBJ whole genome shotgun (WGS) entry which is preliminary data.</text>
</comment>
<proteinExistence type="inferred from homology"/>
<dbReference type="InterPro" id="IPR000008">
    <property type="entry name" value="C2_dom"/>
</dbReference>
<dbReference type="PROSITE" id="PS50004">
    <property type="entry name" value="C2"/>
    <property type="match status" value="1"/>
</dbReference>
<dbReference type="GO" id="GO:0070382">
    <property type="term" value="C:exocytic vesicle"/>
    <property type="evidence" value="ECO:0007669"/>
    <property type="project" value="TreeGrafter"/>
</dbReference>
<dbReference type="GO" id="GO:0017156">
    <property type="term" value="P:calcium-ion regulated exocytosis"/>
    <property type="evidence" value="ECO:0007669"/>
    <property type="project" value="TreeGrafter"/>
</dbReference>
<evidence type="ECO:0000256" key="2">
    <source>
        <dbReference type="ARBA" id="ARBA00022737"/>
    </source>
</evidence>
<accession>A0A401PZT4</accession>
<evidence type="ECO:0000313" key="4">
    <source>
        <dbReference type="EMBL" id="GCB78632.1"/>
    </source>
</evidence>
<keyword evidence="5" id="KW-1185">Reference proteome</keyword>
<dbReference type="GO" id="GO:0030276">
    <property type="term" value="F:clathrin binding"/>
    <property type="evidence" value="ECO:0007669"/>
    <property type="project" value="TreeGrafter"/>
</dbReference>
<keyword evidence="2" id="KW-0677">Repeat</keyword>
<dbReference type="OrthoDB" id="270970at2759"/>
<gene>
    <name evidence="4" type="ORF">scyTo_0021222</name>
</gene>
<evidence type="ECO:0000256" key="1">
    <source>
        <dbReference type="ARBA" id="ARBA00006996"/>
    </source>
</evidence>
<dbReference type="InterPro" id="IPR001565">
    <property type="entry name" value="Synaptotagmin"/>
</dbReference>
<dbReference type="InterPro" id="IPR035892">
    <property type="entry name" value="C2_domain_sf"/>
</dbReference>
<comment type="similarity">
    <text evidence="1">Belongs to the synaptotagmin family.</text>
</comment>
<dbReference type="Gene3D" id="2.60.40.150">
    <property type="entry name" value="C2 domain"/>
    <property type="match status" value="1"/>
</dbReference>
<dbReference type="GO" id="GO:0005886">
    <property type="term" value="C:plasma membrane"/>
    <property type="evidence" value="ECO:0007669"/>
    <property type="project" value="TreeGrafter"/>
</dbReference>
<reference evidence="4 5" key="1">
    <citation type="journal article" date="2018" name="Nat. Ecol. Evol.">
        <title>Shark genomes provide insights into elasmobranch evolution and the origin of vertebrates.</title>
        <authorList>
            <person name="Hara Y"/>
            <person name="Yamaguchi K"/>
            <person name="Onimaru K"/>
            <person name="Kadota M"/>
            <person name="Koyanagi M"/>
            <person name="Keeley SD"/>
            <person name="Tatsumi K"/>
            <person name="Tanaka K"/>
            <person name="Motone F"/>
            <person name="Kageyama Y"/>
            <person name="Nozu R"/>
            <person name="Adachi N"/>
            <person name="Nishimura O"/>
            <person name="Nakagawa R"/>
            <person name="Tanegashima C"/>
            <person name="Kiyatake I"/>
            <person name="Matsumoto R"/>
            <person name="Murakumo K"/>
            <person name="Nishida K"/>
            <person name="Terakita A"/>
            <person name="Kuratani S"/>
            <person name="Sato K"/>
            <person name="Hyodo S Kuraku.S."/>
        </authorList>
    </citation>
    <scope>NUCLEOTIDE SEQUENCE [LARGE SCALE GENOMIC DNA]</scope>
</reference>
<organism evidence="4 5">
    <name type="scientific">Scyliorhinus torazame</name>
    <name type="common">Cloudy catshark</name>
    <name type="synonym">Catulus torazame</name>
    <dbReference type="NCBI Taxonomy" id="75743"/>
    <lineage>
        <taxon>Eukaryota</taxon>
        <taxon>Metazoa</taxon>
        <taxon>Chordata</taxon>
        <taxon>Craniata</taxon>
        <taxon>Vertebrata</taxon>
        <taxon>Chondrichthyes</taxon>
        <taxon>Elasmobranchii</taxon>
        <taxon>Galeomorphii</taxon>
        <taxon>Galeoidea</taxon>
        <taxon>Carcharhiniformes</taxon>
        <taxon>Scyliorhinidae</taxon>
        <taxon>Scyliorhinus</taxon>
    </lineage>
</organism>
<dbReference type="GO" id="GO:0005509">
    <property type="term" value="F:calcium ion binding"/>
    <property type="evidence" value="ECO:0007669"/>
    <property type="project" value="TreeGrafter"/>
</dbReference>
<dbReference type="PANTHER" id="PTHR10024">
    <property type="entry name" value="SYNAPTOTAGMIN"/>
    <property type="match status" value="1"/>
</dbReference>